<dbReference type="PROSITE" id="PS50188">
    <property type="entry name" value="B302_SPRY"/>
    <property type="match status" value="1"/>
</dbReference>
<dbReference type="PRINTS" id="PR01407">
    <property type="entry name" value="BUTYPHLNCDUF"/>
</dbReference>
<dbReference type="CDD" id="cd12893">
    <property type="entry name" value="SPRY_PRY_TRIM35"/>
    <property type="match status" value="1"/>
</dbReference>
<gene>
    <name evidence="8" type="ORF">JOQ06_022467</name>
</gene>
<dbReference type="PANTHER" id="PTHR24103">
    <property type="entry name" value="E3 UBIQUITIN-PROTEIN LIGASE TRIM"/>
    <property type="match status" value="1"/>
</dbReference>
<proteinExistence type="predicted"/>
<evidence type="ECO:0000256" key="4">
    <source>
        <dbReference type="PROSITE-ProRule" id="PRU00024"/>
    </source>
</evidence>
<feature type="domain" description="B30.2/SPRY" evidence="7">
    <location>
        <begin position="178"/>
        <end position="372"/>
    </location>
</feature>
<dbReference type="SUPFAM" id="SSF49899">
    <property type="entry name" value="Concanavalin A-like lectins/glucanases"/>
    <property type="match status" value="1"/>
</dbReference>
<name>A0AAD6A654_9TELE</name>
<dbReference type="Proteomes" id="UP001219934">
    <property type="component" value="Unassembled WGS sequence"/>
</dbReference>
<accession>A0AAD6A654</accession>
<dbReference type="InterPro" id="IPR003879">
    <property type="entry name" value="Butyrophylin_SPRY"/>
</dbReference>
<evidence type="ECO:0000259" key="5">
    <source>
        <dbReference type="PROSITE" id="PS50089"/>
    </source>
</evidence>
<dbReference type="InterPro" id="IPR013083">
    <property type="entry name" value="Znf_RING/FYVE/PHD"/>
</dbReference>
<dbReference type="InterPro" id="IPR001841">
    <property type="entry name" value="Znf_RING"/>
</dbReference>
<dbReference type="AlphaFoldDB" id="A0AAD6A654"/>
<dbReference type="PROSITE" id="PS00518">
    <property type="entry name" value="ZF_RING_1"/>
    <property type="match status" value="1"/>
</dbReference>
<keyword evidence="1" id="KW-0479">Metal-binding</keyword>
<dbReference type="Gene3D" id="3.30.40.10">
    <property type="entry name" value="Zinc/RING finger domain, C3HC4 (zinc finger)"/>
    <property type="match status" value="1"/>
</dbReference>
<dbReference type="SUPFAM" id="SSF57850">
    <property type="entry name" value="RING/U-box"/>
    <property type="match status" value="1"/>
</dbReference>
<evidence type="ECO:0000259" key="7">
    <source>
        <dbReference type="PROSITE" id="PS50188"/>
    </source>
</evidence>
<dbReference type="InterPro" id="IPR017907">
    <property type="entry name" value="Znf_RING_CS"/>
</dbReference>
<dbReference type="InterPro" id="IPR013320">
    <property type="entry name" value="ConA-like_dom_sf"/>
</dbReference>
<evidence type="ECO:0000259" key="6">
    <source>
        <dbReference type="PROSITE" id="PS50119"/>
    </source>
</evidence>
<dbReference type="Gene3D" id="3.30.160.60">
    <property type="entry name" value="Classic Zinc Finger"/>
    <property type="match status" value="1"/>
</dbReference>
<evidence type="ECO:0000256" key="1">
    <source>
        <dbReference type="ARBA" id="ARBA00022723"/>
    </source>
</evidence>
<dbReference type="InterPro" id="IPR003877">
    <property type="entry name" value="SPRY_dom"/>
</dbReference>
<comment type="caution">
    <text evidence="8">The sequence shown here is derived from an EMBL/GenBank/DDBJ whole genome shotgun (WGS) entry which is preliminary data.</text>
</comment>
<dbReference type="Pfam" id="PF00622">
    <property type="entry name" value="SPRY"/>
    <property type="match status" value="1"/>
</dbReference>
<feature type="domain" description="B box-type" evidence="6">
    <location>
        <begin position="91"/>
        <end position="131"/>
    </location>
</feature>
<protein>
    <recommendedName>
        <fullName evidence="10">Nuclear factor 7, brain-like</fullName>
    </recommendedName>
</protein>
<dbReference type="SMART" id="SM00184">
    <property type="entry name" value="RING"/>
    <property type="match status" value="1"/>
</dbReference>
<dbReference type="EMBL" id="JAPTMU010000426">
    <property type="protein sequence ID" value="KAJ4918685.1"/>
    <property type="molecule type" value="Genomic_DNA"/>
</dbReference>
<evidence type="ECO:0008006" key="10">
    <source>
        <dbReference type="Google" id="ProtNLM"/>
    </source>
</evidence>
<evidence type="ECO:0000313" key="9">
    <source>
        <dbReference type="Proteomes" id="UP001219934"/>
    </source>
</evidence>
<dbReference type="FunFam" id="2.60.120.920:FF:000004">
    <property type="entry name" value="Butyrophilin subfamily 1 member A1"/>
    <property type="match status" value="1"/>
</dbReference>
<dbReference type="PROSITE" id="PS50089">
    <property type="entry name" value="ZF_RING_2"/>
    <property type="match status" value="1"/>
</dbReference>
<dbReference type="Pfam" id="PF13765">
    <property type="entry name" value="PRY"/>
    <property type="match status" value="1"/>
</dbReference>
<sequence>MAEKNPLFESFLSCHVCSETFRDPVSLGCSHSFCSSCLQKFWEQSKNKNCPICKRKSSKDVVVNFTLKELADSFAERQKAGSSEAEKGEKKVEVVCSKHPEEPRLFCKDEERAVCPVCDFSLHQSHKVVPVEQAVIELKDLLKSDLESLQDKRDKYKGVETTYNELLSGVLIDVAKHLGNLSFRVWEKMKDQVHFSPVILDPNTAHRCLYLSDDLTSVRHGDKSQQLPDNPERCTDTADVLGSEGFSSGKHSWEVEVGDYPVWVIGLTKESVDRKGKKFVSPEYGIWCLLLRSGEYNNGAGKTVRVKKNLQRIRVQLDYDRGEVSFYDPEDMTHIYTHRDTFTEKLFPWFSIGKAGDAKTADIKICQTEIPL</sequence>
<dbReference type="Gene3D" id="2.60.120.920">
    <property type="match status" value="1"/>
</dbReference>
<dbReference type="InterPro" id="IPR006574">
    <property type="entry name" value="PRY"/>
</dbReference>
<dbReference type="InterPro" id="IPR050143">
    <property type="entry name" value="TRIM/RBCC"/>
</dbReference>
<keyword evidence="9" id="KW-1185">Reference proteome</keyword>
<organism evidence="8 9">
    <name type="scientific">Pogonophryne albipinna</name>
    <dbReference type="NCBI Taxonomy" id="1090488"/>
    <lineage>
        <taxon>Eukaryota</taxon>
        <taxon>Metazoa</taxon>
        <taxon>Chordata</taxon>
        <taxon>Craniata</taxon>
        <taxon>Vertebrata</taxon>
        <taxon>Euteleostomi</taxon>
        <taxon>Actinopterygii</taxon>
        <taxon>Neopterygii</taxon>
        <taxon>Teleostei</taxon>
        <taxon>Neoteleostei</taxon>
        <taxon>Acanthomorphata</taxon>
        <taxon>Eupercaria</taxon>
        <taxon>Perciformes</taxon>
        <taxon>Notothenioidei</taxon>
        <taxon>Pogonophryne</taxon>
    </lineage>
</organism>
<dbReference type="Pfam" id="PF13445">
    <property type="entry name" value="zf-RING_UBOX"/>
    <property type="match status" value="1"/>
</dbReference>
<feature type="domain" description="RING-type" evidence="5">
    <location>
        <begin position="14"/>
        <end position="54"/>
    </location>
</feature>
<dbReference type="SMART" id="SM00336">
    <property type="entry name" value="BBOX"/>
    <property type="match status" value="1"/>
</dbReference>
<dbReference type="InterPro" id="IPR027370">
    <property type="entry name" value="Znf-RING_euk"/>
</dbReference>
<evidence type="ECO:0000313" key="8">
    <source>
        <dbReference type="EMBL" id="KAJ4918685.1"/>
    </source>
</evidence>
<reference evidence="8" key="1">
    <citation type="submission" date="2022-11" db="EMBL/GenBank/DDBJ databases">
        <title>Chromosome-level genome of Pogonophryne albipinna.</title>
        <authorList>
            <person name="Jo E."/>
        </authorList>
    </citation>
    <scope>NUCLEOTIDE SEQUENCE</scope>
    <source>
        <strain evidence="8">SGF0006</strain>
        <tissue evidence="8">Muscle</tissue>
    </source>
</reference>
<keyword evidence="2 4" id="KW-0863">Zinc-finger</keyword>
<evidence type="ECO:0000256" key="2">
    <source>
        <dbReference type="ARBA" id="ARBA00022771"/>
    </source>
</evidence>
<dbReference type="SUPFAM" id="SSF57845">
    <property type="entry name" value="B-box zinc-binding domain"/>
    <property type="match status" value="1"/>
</dbReference>
<dbReference type="InterPro" id="IPR001870">
    <property type="entry name" value="B30.2/SPRY"/>
</dbReference>
<dbReference type="PROSITE" id="PS50119">
    <property type="entry name" value="ZF_BBOX"/>
    <property type="match status" value="1"/>
</dbReference>
<dbReference type="GO" id="GO:0008270">
    <property type="term" value="F:zinc ion binding"/>
    <property type="evidence" value="ECO:0007669"/>
    <property type="project" value="UniProtKB-KW"/>
</dbReference>
<dbReference type="SMART" id="SM00449">
    <property type="entry name" value="SPRY"/>
    <property type="match status" value="1"/>
</dbReference>
<dbReference type="Pfam" id="PF00643">
    <property type="entry name" value="zf-B_box"/>
    <property type="match status" value="1"/>
</dbReference>
<evidence type="ECO:0000256" key="3">
    <source>
        <dbReference type="ARBA" id="ARBA00022833"/>
    </source>
</evidence>
<dbReference type="InterPro" id="IPR043136">
    <property type="entry name" value="B30.2/SPRY_sf"/>
</dbReference>
<dbReference type="SMART" id="SM00589">
    <property type="entry name" value="PRY"/>
    <property type="match status" value="1"/>
</dbReference>
<dbReference type="InterPro" id="IPR000315">
    <property type="entry name" value="Znf_B-box"/>
</dbReference>
<keyword evidence="3" id="KW-0862">Zinc</keyword>